<feature type="signal peptide" evidence="1">
    <location>
        <begin position="1"/>
        <end position="20"/>
    </location>
</feature>
<dbReference type="EMBL" id="JAPDDP010000020">
    <property type="protein sequence ID" value="MDA0181256.1"/>
    <property type="molecule type" value="Genomic_DNA"/>
</dbReference>
<dbReference type="Proteomes" id="UP001147653">
    <property type="component" value="Unassembled WGS sequence"/>
</dbReference>
<dbReference type="RefSeq" id="WP_270025567.1">
    <property type="nucleotide sequence ID" value="NZ_JAPDDP010000020.1"/>
</dbReference>
<keyword evidence="1" id="KW-0732">Signal</keyword>
<organism evidence="2 3">
    <name type="scientific">Solirubrobacter phytolaccae</name>
    <dbReference type="NCBI Taxonomy" id="1404360"/>
    <lineage>
        <taxon>Bacteria</taxon>
        <taxon>Bacillati</taxon>
        <taxon>Actinomycetota</taxon>
        <taxon>Thermoleophilia</taxon>
        <taxon>Solirubrobacterales</taxon>
        <taxon>Solirubrobacteraceae</taxon>
        <taxon>Solirubrobacter</taxon>
    </lineage>
</organism>
<protein>
    <submittedName>
        <fullName evidence="2">Uncharacterized protein</fullName>
    </submittedName>
</protein>
<evidence type="ECO:0000313" key="3">
    <source>
        <dbReference type="Proteomes" id="UP001147653"/>
    </source>
</evidence>
<evidence type="ECO:0000313" key="2">
    <source>
        <dbReference type="EMBL" id="MDA0181256.1"/>
    </source>
</evidence>
<comment type="caution">
    <text evidence="2">The sequence shown here is derived from an EMBL/GenBank/DDBJ whole genome shotgun (WGS) entry which is preliminary data.</text>
</comment>
<name>A0A9X3NC48_9ACTN</name>
<keyword evidence="3" id="KW-1185">Reference proteome</keyword>
<accession>A0A9X3NC48</accession>
<dbReference type="AlphaFoldDB" id="A0A9X3NC48"/>
<feature type="chain" id="PRO_5040871556" evidence="1">
    <location>
        <begin position="21"/>
        <end position="586"/>
    </location>
</feature>
<sequence>MLRVLLVVILVGALCGTAQAAPRTVARSGEFSLQAERKDGQVCLTLRRERRYQGQECGPLPRSPHHTLSVFPDIPSNTYAVAVAPTVRRAEVEDAKGRRTMHRTFSARGFAARFVLIPRPAALFVRLYGADGTLLSMDAGTIGYIEWHTDSVPVFGDRMAGVTAYTELRLQPSPDQADRVRTLACVDVVSSSGGSGMCDDDSEDALVIMGSCDGPGLVGGVFSPAVAGVRLELGSGATVQLPVSELPAPFGGRRTLGANVPAGEAVRAATAVDAAGRELSRVGVGLAPGGQPCAGEDRGDDRFMGRLVPVAPAPGAVAVAEAAGVPLLVADQGETLCAELGQLPAQLCPPAPVDSDPPRLLRQGGTVAGVLSVDAARVTLELDRGRDVTVPTTDAPAYTGRWHGKVRFFAAAVAASRKVVRVVVRDASGRAIGIADRGVVAPRVNRRVLAEQAGVRLQVARQTGEQPCLEAVVADPAPVPRFCTDPDPGVPIDGPMRQYGGAVVVSCTPRLALAYGRFTDGLKTPSVVLVDGREVKARRIALDGEDAWYAFVPDAVIAGLRAGEDRVALNLPPASAQCGYSVSRAF</sequence>
<gene>
    <name evidence="2" type="ORF">OJ997_13190</name>
</gene>
<evidence type="ECO:0000256" key="1">
    <source>
        <dbReference type="SAM" id="SignalP"/>
    </source>
</evidence>
<reference evidence="2" key="1">
    <citation type="submission" date="2022-10" db="EMBL/GenBank/DDBJ databases">
        <title>The WGS of Solirubrobacter phytolaccae KCTC 29190.</title>
        <authorList>
            <person name="Jiang Z."/>
        </authorList>
    </citation>
    <scope>NUCLEOTIDE SEQUENCE</scope>
    <source>
        <strain evidence="2">KCTC 29190</strain>
    </source>
</reference>
<proteinExistence type="predicted"/>